<keyword evidence="8 10" id="KW-0472">Membrane</keyword>
<evidence type="ECO:0000313" key="13">
    <source>
        <dbReference type="Proteomes" id="UP000184386"/>
    </source>
</evidence>
<comment type="function">
    <text evidence="10">Na(+)/H(+) antiporter that extrudes sodium in exchange for external protons.</text>
</comment>
<evidence type="ECO:0000256" key="9">
    <source>
        <dbReference type="ARBA" id="ARBA00023201"/>
    </source>
</evidence>
<feature type="transmembrane region" description="Helical" evidence="10">
    <location>
        <begin position="151"/>
        <end position="177"/>
    </location>
</feature>
<reference evidence="12 13" key="1">
    <citation type="submission" date="2016-11" db="EMBL/GenBank/DDBJ databases">
        <authorList>
            <person name="Jaros S."/>
            <person name="Januszkiewicz K."/>
            <person name="Wedrychowicz H."/>
        </authorList>
    </citation>
    <scope>NUCLEOTIDE SEQUENCE [LARGE SCALE GENOMIC DNA]</scope>
    <source>
        <strain evidence="12 13">DSM 15929</strain>
    </source>
</reference>
<evidence type="ECO:0000256" key="5">
    <source>
        <dbReference type="ARBA" id="ARBA00022989"/>
    </source>
</evidence>
<keyword evidence="9 10" id="KW-0739">Sodium transport</keyword>
<sequence length="705" mass="79530">MELFYGVLLMLGAILLSNLINRFVPAFSIPIIQIILGIVLSLFPTVYHFTLDPELFLILFLAPLLFHDGMQADKISLWTLKKPIIMLALGLVFFTVVVVGVLINFMVPAIPLAAAFALAAALAPTDAVAVSSIGKRIKIPEGIKNLLEGEALINDASGIVSFQFAVAAMVTGTFSLLHAGVRFLYVAVGGVIIGVIMTALKYLLVKWIRSLGMENVTFHLLLGILTPFIIYMAAEECRVSGILAVVISGVIHSFEGKKLNPETAILNVASKSIWSTLTFVLNGLVFLILGMQLPVIIKTIWYDSKFSNLITIGYILVITAAMMLIRFLWSFFTVGGNTKVYKIQGEAVQVSGLIAEEGLGRARASLIISMAGVRGSVTLASTLALPFVLGSGKSFPERNLIIFIAAGVILCSLLIANFILPLLLKKESTEEVSSEEREACLEIIQNVIRQLNELETEENRFNIGRLTRNLALRAEEIRNKNYKKTSLKEERKLRREVLSWEIEYTRSLLENHEVDEGIASKYLDILDGIIRKNDRKRFLFHPNINKILRSFRIMKNRQFRPYGFHDRKMQIEKTQLEKIQMEKMQMDRMQMERVRHLSSEYVLKLLYERKEKEDTFAVNKLIAEYESLKALLISRSLLSENMQRGGNEVEPFNENSNEIKDLVPLSFQIERDEIQAMYERGRISWETAQKMRSDIAMMELQLKKG</sequence>
<evidence type="ECO:0000313" key="12">
    <source>
        <dbReference type="EMBL" id="SHK47666.1"/>
    </source>
</evidence>
<keyword evidence="5 10" id="KW-1133">Transmembrane helix</keyword>
<comment type="similarity">
    <text evidence="10">Belongs to the monovalent cation:proton antiporter 1 (CPA1) transporter (TC 2.A.36) family.</text>
</comment>
<dbReference type="PANTHER" id="PTHR10110:SF86">
    <property type="entry name" value="SODIUM_HYDROGEN EXCHANGER 7"/>
    <property type="match status" value="1"/>
</dbReference>
<comment type="subcellular location">
    <subcellularLocation>
        <location evidence="1 10">Cell membrane</location>
        <topology evidence="1 10">Multi-pass membrane protein</topology>
    </subcellularLocation>
</comment>
<feature type="transmembrane region" description="Helical" evidence="10">
    <location>
        <begin position="400"/>
        <end position="424"/>
    </location>
</feature>
<feature type="domain" description="Cation/H+ exchanger transmembrane" evidence="11">
    <location>
        <begin position="13"/>
        <end position="426"/>
    </location>
</feature>
<feature type="transmembrane region" description="Helical" evidence="10">
    <location>
        <begin position="31"/>
        <end position="49"/>
    </location>
</feature>
<dbReference type="GO" id="GO:0015385">
    <property type="term" value="F:sodium:proton antiporter activity"/>
    <property type="evidence" value="ECO:0007669"/>
    <property type="project" value="InterPro"/>
</dbReference>
<dbReference type="InterPro" id="IPR004705">
    <property type="entry name" value="Cation/H_exchanger_CPA1_bac"/>
</dbReference>
<dbReference type="InterPro" id="IPR006153">
    <property type="entry name" value="Cation/H_exchanger_TM"/>
</dbReference>
<dbReference type="GO" id="GO:0015386">
    <property type="term" value="F:potassium:proton antiporter activity"/>
    <property type="evidence" value="ECO:0007669"/>
    <property type="project" value="TreeGrafter"/>
</dbReference>
<feature type="transmembrane region" description="Helical" evidence="10">
    <location>
        <begin position="6"/>
        <end position="24"/>
    </location>
</feature>
<accession>A0A1M6SSM8</accession>
<dbReference type="STRING" id="1121322.SAMN02745136_02580"/>
<protein>
    <submittedName>
        <fullName evidence="12">Monovalent cation:H+ antiporter, CPA1 family</fullName>
    </submittedName>
</protein>
<dbReference type="Proteomes" id="UP000184386">
    <property type="component" value="Unassembled WGS sequence"/>
</dbReference>
<dbReference type="PANTHER" id="PTHR10110">
    <property type="entry name" value="SODIUM/HYDROGEN EXCHANGER"/>
    <property type="match status" value="1"/>
</dbReference>
<evidence type="ECO:0000256" key="10">
    <source>
        <dbReference type="RuleBase" id="RU366002"/>
    </source>
</evidence>
<dbReference type="GO" id="GO:0098719">
    <property type="term" value="P:sodium ion import across plasma membrane"/>
    <property type="evidence" value="ECO:0007669"/>
    <property type="project" value="TreeGrafter"/>
</dbReference>
<evidence type="ECO:0000256" key="4">
    <source>
        <dbReference type="ARBA" id="ARBA00022692"/>
    </source>
</evidence>
<evidence type="ECO:0000256" key="1">
    <source>
        <dbReference type="ARBA" id="ARBA00004651"/>
    </source>
</evidence>
<keyword evidence="4 10" id="KW-0812">Transmembrane</keyword>
<keyword evidence="7 10" id="KW-0406">Ion transport</keyword>
<keyword evidence="13" id="KW-1185">Reference proteome</keyword>
<gene>
    <name evidence="12" type="ORF">SAMN02745136_02580</name>
</gene>
<dbReference type="NCBIfam" id="TIGR00831">
    <property type="entry name" value="a_cpa1"/>
    <property type="match status" value="1"/>
</dbReference>
<evidence type="ECO:0000256" key="3">
    <source>
        <dbReference type="ARBA" id="ARBA00022475"/>
    </source>
</evidence>
<evidence type="ECO:0000256" key="2">
    <source>
        <dbReference type="ARBA" id="ARBA00022448"/>
    </source>
</evidence>
<dbReference type="AlphaFoldDB" id="A0A1M6SSM8"/>
<dbReference type="Pfam" id="PF00999">
    <property type="entry name" value="Na_H_Exchanger"/>
    <property type="match status" value="1"/>
</dbReference>
<keyword evidence="6 10" id="KW-0915">Sodium</keyword>
<evidence type="ECO:0000256" key="7">
    <source>
        <dbReference type="ARBA" id="ARBA00023065"/>
    </source>
</evidence>
<dbReference type="InterPro" id="IPR018422">
    <property type="entry name" value="Cation/H_exchanger_CPA1"/>
</dbReference>
<dbReference type="Gene3D" id="6.10.140.1330">
    <property type="match status" value="1"/>
</dbReference>
<feature type="transmembrane region" description="Helical" evidence="10">
    <location>
        <begin position="84"/>
        <end position="103"/>
    </location>
</feature>
<keyword evidence="10" id="KW-0050">Antiport</keyword>
<feature type="transmembrane region" description="Helical" evidence="10">
    <location>
        <begin position="216"/>
        <end position="234"/>
    </location>
</feature>
<dbReference type="OrthoDB" id="9809206at2"/>
<dbReference type="GO" id="GO:0051453">
    <property type="term" value="P:regulation of intracellular pH"/>
    <property type="evidence" value="ECO:0007669"/>
    <property type="project" value="TreeGrafter"/>
</dbReference>
<evidence type="ECO:0000256" key="6">
    <source>
        <dbReference type="ARBA" id="ARBA00023053"/>
    </source>
</evidence>
<dbReference type="RefSeq" id="WP_073276512.1">
    <property type="nucleotide sequence ID" value="NZ_FRAC01000012.1"/>
</dbReference>
<feature type="transmembrane region" description="Helical" evidence="10">
    <location>
        <begin position="273"/>
        <end position="297"/>
    </location>
</feature>
<evidence type="ECO:0000256" key="8">
    <source>
        <dbReference type="ARBA" id="ARBA00023136"/>
    </source>
</evidence>
<feature type="transmembrane region" description="Helical" evidence="10">
    <location>
        <begin position="109"/>
        <end position="130"/>
    </location>
</feature>
<keyword evidence="2 10" id="KW-0813">Transport</keyword>
<dbReference type="GO" id="GO:0005886">
    <property type="term" value="C:plasma membrane"/>
    <property type="evidence" value="ECO:0007669"/>
    <property type="project" value="UniProtKB-SubCell"/>
</dbReference>
<dbReference type="EMBL" id="FRAC01000012">
    <property type="protein sequence ID" value="SHK47666.1"/>
    <property type="molecule type" value="Genomic_DNA"/>
</dbReference>
<feature type="transmembrane region" description="Helical" evidence="10">
    <location>
        <begin position="309"/>
        <end position="329"/>
    </location>
</feature>
<name>A0A1M6SSM8_9FIRM</name>
<feature type="transmembrane region" description="Helical" evidence="10">
    <location>
        <begin position="183"/>
        <end position="204"/>
    </location>
</feature>
<proteinExistence type="inferred from homology"/>
<keyword evidence="3 10" id="KW-1003">Cell membrane</keyword>
<organism evidence="12 13">
    <name type="scientific">Anaerocolumna jejuensis DSM 15929</name>
    <dbReference type="NCBI Taxonomy" id="1121322"/>
    <lineage>
        <taxon>Bacteria</taxon>
        <taxon>Bacillati</taxon>
        <taxon>Bacillota</taxon>
        <taxon>Clostridia</taxon>
        <taxon>Lachnospirales</taxon>
        <taxon>Lachnospiraceae</taxon>
        <taxon>Anaerocolumna</taxon>
    </lineage>
</organism>
<evidence type="ECO:0000259" key="11">
    <source>
        <dbReference type="Pfam" id="PF00999"/>
    </source>
</evidence>
<feature type="transmembrane region" description="Helical" evidence="10">
    <location>
        <begin position="366"/>
        <end position="388"/>
    </location>
</feature>